<evidence type="ECO:0000256" key="3">
    <source>
        <dbReference type="SAM" id="MobiDB-lite"/>
    </source>
</evidence>
<evidence type="ECO:0000259" key="4">
    <source>
        <dbReference type="PROSITE" id="PS50280"/>
    </source>
</evidence>
<dbReference type="Pfam" id="PF00856">
    <property type="entry name" value="SET"/>
    <property type="match status" value="1"/>
</dbReference>
<feature type="region of interest" description="Disordered" evidence="3">
    <location>
        <begin position="906"/>
        <end position="955"/>
    </location>
</feature>
<feature type="compositionally biased region" description="Basic and acidic residues" evidence="3">
    <location>
        <begin position="125"/>
        <end position="142"/>
    </location>
</feature>
<feature type="compositionally biased region" description="Basic and acidic residues" evidence="3">
    <location>
        <begin position="184"/>
        <end position="205"/>
    </location>
</feature>
<evidence type="ECO:0000256" key="1">
    <source>
        <dbReference type="ARBA" id="ARBA00023015"/>
    </source>
</evidence>
<feature type="region of interest" description="Disordered" evidence="3">
    <location>
        <begin position="841"/>
        <end position="875"/>
    </location>
</feature>
<feature type="region of interest" description="Disordered" evidence="3">
    <location>
        <begin position="541"/>
        <end position="571"/>
    </location>
</feature>
<protein>
    <recommendedName>
        <fullName evidence="4">SET domain-containing protein</fullName>
    </recommendedName>
</protein>
<accession>A0ABQ9NN08</accession>
<name>A0ABQ9NN08_9PEZI</name>
<comment type="caution">
    <text evidence="5">The sequence shown here is derived from an EMBL/GenBank/DDBJ whole genome shotgun (WGS) entry which is preliminary data.</text>
</comment>
<dbReference type="SMART" id="SM00317">
    <property type="entry name" value="SET"/>
    <property type="match status" value="1"/>
</dbReference>
<dbReference type="Gene3D" id="2.170.270.10">
    <property type="entry name" value="SET domain"/>
    <property type="match status" value="1"/>
</dbReference>
<feature type="compositionally biased region" description="Low complexity" evidence="3">
    <location>
        <begin position="75"/>
        <end position="84"/>
    </location>
</feature>
<dbReference type="SUPFAM" id="SSF82199">
    <property type="entry name" value="SET domain"/>
    <property type="match status" value="1"/>
</dbReference>
<gene>
    <name evidence="5" type="ORF">H2201_006668</name>
</gene>
<dbReference type="EMBL" id="JAPDRL010000060">
    <property type="protein sequence ID" value="KAJ9661117.1"/>
    <property type="molecule type" value="Genomic_DNA"/>
</dbReference>
<sequence length="955" mass="107316">MARKYKPPKPRPPYESLEEEWAAYASSKEAFARSGMTINELQAIKDKYYEWKRKAALSTTRAENAAKLGSSHPVAGTAAAAGHAKSSLQPPQERPKTILSSTTNSRDMLPAKTIGKSMNAGGNSETRRELPKVDMLRDEAPRRSPLKRSRSPERTPIRNDGSSMEKPQHLSPAETAKIRKKSKPRSDIAKLFEDEARNNGTRGERFPAMVGKDLPQMGEASASPMPMSMPAVEAVLRKHKQELHDDHEYFLKIWLPPYPASGRSIVPERFLQKASSLTDMKPIQYPTPVKGKDSTHIKISQEVYSDKTSKGVKSYLSIPATPYRSEAVTLPPYKSYIGLKQNVLAENNRQLLVMPYLDDEQEDDPKLSNLWKELEDRFEMAVEERPRRLLQEEQSRKYSPYVEAFLEEIGCDLKDVLRWLLDPHPLTGMQEPEIAAEMLKTREESCTEDFNREKKKWATVLSNLPPSSEKALKMASLACPVFLKVCGFSLWHIASRSSHAQITRISPSKDDSGNETYRDLACRVCHLHNCPYHGEIREMVDSESGEESDHSTAHSHPRRSSATTANSTDTVDQADINHKKLVVAPAHMHNKFDGAAARNTAQRSFTWWLANSDTHLLHERPPFFPCSHEGSCEEAHCSCFHDKVACEKTLNRECDGDLCKSCGAAEVLDPVNRYDDEILARSCANVNIQRNVPKRTLMGHSEIQGFGLYMGEKAKKDEYLGEYKGEVLAKPEANRRGAIYQEKLTNYLFALNKDQEVDSTYAGNKFRFINNSVLDKTINVYPKVMLCNTVTRIGMYAKRDIKVGEELFFNYGYSAELTQGFWEKGEKPRLKNGKAQLVPIKEKTNKAGNTSGPPGKRKNKRGIAKVVSKGSGRPARNAAKAIQDILDDIEMVDTDIHAAFQADLDEEFAEEAEDGEDEYAAPSSASDVEDDDESDFEVPLDSPPRTRGRKRNISV</sequence>
<dbReference type="InterPro" id="IPR001214">
    <property type="entry name" value="SET_dom"/>
</dbReference>
<feature type="compositionally biased region" description="Acidic residues" evidence="3">
    <location>
        <begin position="927"/>
        <end position="938"/>
    </location>
</feature>
<proteinExistence type="predicted"/>
<dbReference type="PANTHER" id="PTHR45747">
    <property type="entry name" value="HISTONE-LYSINE N-METHYLTRANSFERASE E(Z)"/>
    <property type="match status" value="1"/>
</dbReference>
<dbReference type="Proteomes" id="UP001172684">
    <property type="component" value="Unassembled WGS sequence"/>
</dbReference>
<organism evidence="5 6">
    <name type="scientific">Coniosporium apollinis</name>
    <dbReference type="NCBI Taxonomy" id="61459"/>
    <lineage>
        <taxon>Eukaryota</taxon>
        <taxon>Fungi</taxon>
        <taxon>Dikarya</taxon>
        <taxon>Ascomycota</taxon>
        <taxon>Pezizomycotina</taxon>
        <taxon>Dothideomycetes</taxon>
        <taxon>Dothideomycetes incertae sedis</taxon>
        <taxon>Coniosporium</taxon>
    </lineage>
</organism>
<dbReference type="InterPro" id="IPR045318">
    <property type="entry name" value="EZH1/2-like"/>
</dbReference>
<evidence type="ECO:0000313" key="6">
    <source>
        <dbReference type="Proteomes" id="UP001172684"/>
    </source>
</evidence>
<feature type="compositionally biased region" description="Basic residues" evidence="3">
    <location>
        <begin position="946"/>
        <end position="955"/>
    </location>
</feature>
<keyword evidence="6" id="KW-1185">Reference proteome</keyword>
<keyword evidence="2" id="KW-0804">Transcription</keyword>
<feature type="region of interest" description="Disordered" evidence="3">
    <location>
        <begin position="60"/>
        <end position="208"/>
    </location>
</feature>
<feature type="domain" description="SET" evidence="4">
    <location>
        <begin position="689"/>
        <end position="812"/>
    </location>
</feature>
<feature type="compositionally biased region" description="Polar residues" evidence="3">
    <location>
        <begin position="560"/>
        <end position="571"/>
    </location>
</feature>
<evidence type="ECO:0000256" key="2">
    <source>
        <dbReference type="ARBA" id="ARBA00023163"/>
    </source>
</evidence>
<dbReference type="PROSITE" id="PS50280">
    <property type="entry name" value="SET"/>
    <property type="match status" value="1"/>
</dbReference>
<keyword evidence="1" id="KW-0805">Transcription regulation</keyword>
<feature type="compositionally biased region" description="Acidic residues" evidence="3">
    <location>
        <begin position="906"/>
        <end position="919"/>
    </location>
</feature>
<evidence type="ECO:0000313" key="5">
    <source>
        <dbReference type="EMBL" id="KAJ9661117.1"/>
    </source>
</evidence>
<dbReference type="PANTHER" id="PTHR45747:SF4">
    <property type="entry name" value="HISTONE-LYSINE N-METHYLTRANSFERASE E(Z)"/>
    <property type="match status" value="1"/>
</dbReference>
<reference evidence="5" key="1">
    <citation type="submission" date="2022-10" db="EMBL/GenBank/DDBJ databases">
        <title>Culturing micro-colonial fungi from biological soil crusts in the Mojave desert and describing Neophaeococcomyces mojavensis, and introducing the new genera and species Taxawa tesnikishii.</title>
        <authorList>
            <person name="Kurbessoian T."/>
            <person name="Stajich J.E."/>
        </authorList>
    </citation>
    <scope>NUCLEOTIDE SEQUENCE</scope>
    <source>
        <strain evidence="5">TK_1</strain>
    </source>
</reference>
<dbReference type="InterPro" id="IPR046341">
    <property type="entry name" value="SET_dom_sf"/>
</dbReference>